<comment type="caution">
    <text evidence="1">The sequence shown here is derived from an EMBL/GenBank/DDBJ whole genome shotgun (WGS) entry which is preliminary data.</text>
</comment>
<dbReference type="Proteomes" id="UP000806285">
    <property type="component" value="Unassembled WGS sequence"/>
</dbReference>
<evidence type="ECO:0000313" key="1">
    <source>
        <dbReference type="EMBL" id="MBE7369365.1"/>
    </source>
</evidence>
<keyword evidence="2" id="KW-1185">Reference proteome</keyword>
<gene>
    <name evidence="1" type="ORF">IM787_17505</name>
</gene>
<reference evidence="1 2" key="1">
    <citation type="submission" date="2020-10" db="EMBL/GenBank/DDBJ databases">
        <title>Ramlibacter sp. HM2 16S ribosomal RNA gene Genome sequencing and assembly.</title>
        <authorList>
            <person name="Kang M."/>
        </authorList>
    </citation>
    <scope>NUCLEOTIDE SEQUENCE [LARGE SCALE GENOMIC DNA]</scope>
    <source>
        <strain evidence="1 2">HM2</strain>
    </source>
</reference>
<protein>
    <submittedName>
        <fullName evidence="1">Phosphoglycerate mutase</fullName>
    </submittedName>
</protein>
<proteinExistence type="predicted"/>
<sequence>MSDGVHLLVPFASCAASGCQEALRGLRLPHLQRLLRQMGVEGTDAGDPGSLSAPHERALARAWGLPFEDGLVPLAALQVRQAGQEAGTEGWAWITPAHWRVGRDHVDMALPHDLALDADDSQALLEAMRPYFAEDGITLAYDAPLRWLARADVFRRLPSASLDRVMGRTIDRWMPSGDAGRPVRRLQQEMQMLLYTLPLNDARQRGGLLPVNSFWVSGTGALPPGLPTPLGLQVTPYLRDTALVGDWAGWAAAWEQLDARDGARLLRELEQGRTVRLTLCGEAGTRTWSSAARGAWQRFTGLFSAPAPSALLEGL</sequence>
<accession>A0ABR9S7A0</accession>
<name>A0ABR9S7A0_9BURK</name>
<organism evidence="1 2">
    <name type="scientific">Ramlibacter pallidus</name>
    <dbReference type="NCBI Taxonomy" id="2780087"/>
    <lineage>
        <taxon>Bacteria</taxon>
        <taxon>Pseudomonadati</taxon>
        <taxon>Pseudomonadota</taxon>
        <taxon>Betaproteobacteria</taxon>
        <taxon>Burkholderiales</taxon>
        <taxon>Comamonadaceae</taxon>
        <taxon>Ramlibacter</taxon>
    </lineage>
</organism>
<dbReference type="EMBL" id="JADDIV010000005">
    <property type="protein sequence ID" value="MBE7369365.1"/>
    <property type="molecule type" value="Genomic_DNA"/>
</dbReference>
<evidence type="ECO:0000313" key="2">
    <source>
        <dbReference type="Proteomes" id="UP000806285"/>
    </source>
</evidence>